<keyword evidence="2" id="KW-0472">Membrane</keyword>
<feature type="transmembrane region" description="Helical" evidence="2">
    <location>
        <begin position="481"/>
        <end position="500"/>
    </location>
</feature>
<feature type="region of interest" description="Disordered" evidence="1">
    <location>
        <begin position="420"/>
        <end position="456"/>
    </location>
</feature>
<evidence type="ECO:0000313" key="3">
    <source>
        <dbReference type="EMBL" id="CAK7237625.1"/>
    </source>
</evidence>
<accession>A0ABP0CZN9</accession>
<protein>
    <submittedName>
        <fullName evidence="3">Uncharacterized protein</fullName>
    </submittedName>
</protein>
<evidence type="ECO:0000313" key="4">
    <source>
        <dbReference type="Proteomes" id="UP001642406"/>
    </source>
</evidence>
<comment type="caution">
    <text evidence="3">The sequence shown here is derived from an EMBL/GenBank/DDBJ whole genome shotgun (WGS) entry which is preliminary data.</text>
</comment>
<organism evidence="3 4">
    <name type="scientific">Sporothrix bragantina</name>
    <dbReference type="NCBI Taxonomy" id="671064"/>
    <lineage>
        <taxon>Eukaryota</taxon>
        <taxon>Fungi</taxon>
        <taxon>Dikarya</taxon>
        <taxon>Ascomycota</taxon>
        <taxon>Pezizomycotina</taxon>
        <taxon>Sordariomycetes</taxon>
        <taxon>Sordariomycetidae</taxon>
        <taxon>Ophiostomatales</taxon>
        <taxon>Ophiostomataceae</taxon>
        <taxon>Sporothrix</taxon>
    </lineage>
</organism>
<reference evidence="3 4" key="1">
    <citation type="submission" date="2024-01" db="EMBL/GenBank/DDBJ databases">
        <authorList>
            <person name="Allen C."/>
            <person name="Tagirdzhanova G."/>
        </authorList>
    </citation>
    <scope>NUCLEOTIDE SEQUENCE [LARGE SCALE GENOMIC DNA]</scope>
</reference>
<proteinExistence type="predicted"/>
<keyword evidence="2" id="KW-0812">Transmembrane</keyword>
<keyword evidence="4" id="KW-1185">Reference proteome</keyword>
<dbReference type="Proteomes" id="UP001642406">
    <property type="component" value="Unassembled WGS sequence"/>
</dbReference>
<gene>
    <name evidence="3" type="ORF">SBRCBS47491_010050</name>
</gene>
<keyword evidence="2" id="KW-1133">Transmembrane helix</keyword>
<evidence type="ECO:0000256" key="1">
    <source>
        <dbReference type="SAM" id="MobiDB-lite"/>
    </source>
</evidence>
<sequence>MPEYKQSETQVPASAKFREFRHINPDQTRYQLRPQPTFNEETCEILGLNESWWEPLEMEDDKMHKDRHTPLSLPRDLHGYEPLRLWFGMPHLAQCERNDDWFEVLFIALYELTEDLCVSMFGVGRFDDSVQHQEGQDSPWADPSLSPSFLFYVSEIARQDNLDGGWDALLADPLQRAMLAQGVLAKALDEHVFSALLFGGTARQQDVLGQWDRIMLKEEGYKRKYRRCEEVQHCLGGKRIVTPHFWAEVERITAQTAQLLLPLINLQRARANVSPGLQTPSLALFYQRLHDVVALTGYASLCMAWSTSIFQVEFPQPGMAWSVDQEREADEYVYASSEAKALAHASPDAEDEKADTRDANDWQFAFIHAAQIKIVTWPRITRNKPQWNRRHTAVRRATSTIMTKSHNAYYYGGRVADLGPDNADAGGPHDAHDAQDDGSDAASDCDSHGDTKAEDEDDGWPYLHDYIDIVRAQRLRANRLWWARRLVVVWIIASILTWAFGMASLTELAQAAGVNDMSMSHVHSMHGRILKWLRVDALLKLRESLQAIRGAVGVASV</sequence>
<dbReference type="EMBL" id="CAWUHC010000195">
    <property type="protein sequence ID" value="CAK7237625.1"/>
    <property type="molecule type" value="Genomic_DNA"/>
</dbReference>
<evidence type="ECO:0000256" key="2">
    <source>
        <dbReference type="SAM" id="Phobius"/>
    </source>
</evidence>
<name>A0ABP0CZN9_9PEZI</name>